<dbReference type="SUPFAM" id="SSF55811">
    <property type="entry name" value="Nudix"/>
    <property type="match status" value="1"/>
</dbReference>
<dbReference type="STRING" id="88036.D8RXA2"/>
<dbReference type="InterPro" id="IPR047198">
    <property type="entry name" value="DDP-like_NUDIX"/>
</dbReference>
<organism evidence="8">
    <name type="scientific">Selaginella moellendorffii</name>
    <name type="common">Spikemoss</name>
    <dbReference type="NCBI Taxonomy" id="88036"/>
    <lineage>
        <taxon>Eukaryota</taxon>
        <taxon>Viridiplantae</taxon>
        <taxon>Streptophyta</taxon>
        <taxon>Embryophyta</taxon>
        <taxon>Tracheophyta</taxon>
        <taxon>Lycopodiopsida</taxon>
        <taxon>Selaginellales</taxon>
        <taxon>Selaginellaceae</taxon>
        <taxon>Selaginella</taxon>
    </lineage>
</organism>
<dbReference type="PANTHER" id="PTHR12629">
    <property type="entry name" value="DIPHOSPHOINOSITOL POLYPHOSPHATE PHOSPHOHYDROLASE"/>
    <property type="match status" value="1"/>
</dbReference>
<dbReference type="PANTHER" id="PTHR12629:SF0">
    <property type="entry name" value="DIPHOSPHOINOSITOL-POLYPHOSPHATE DIPHOSPHATASE"/>
    <property type="match status" value="1"/>
</dbReference>
<accession>D8RXA2</accession>
<evidence type="ECO:0000256" key="4">
    <source>
        <dbReference type="ARBA" id="ARBA00022801"/>
    </source>
</evidence>
<protein>
    <recommendedName>
        <fullName evidence="6">Nudix hydrolase domain-containing protein</fullName>
    </recommendedName>
</protein>
<dbReference type="GO" id="GO:0005737">
    <property type="term" value="C:cytoplasm"/>
    <property type="evidence" value="ECO:0000318"/>
    <property type="project" value="GO_Central"/>
</dbReference>
<feature type="domain" description="Nudix hydrolase" evidence="6">
    <location>
        <begin position="16"/>
        <end position="158"/>
    </location>
</feature>
<reference evidence="7 8" key="1">
    <citation type="journal article" date="2011" name="Science">
        <title>The Selaginella genome identifies genetic changes associated with the evolution of vascular plants.</title>
        <authorList>
            <person name="Banks J.A."/>
            <person name="Nishiyama T."/>
            <person name="Hasebe M."/>
            <person name="Bowman J.L."/>
            <person name="Gribskov M."/>
            <person name="dePamphilis C."/>
            <person name="Albert V.A."/>
            <person name="Aono N."/>
            <person name="Aoyama T."/>
            <person name="Ambrose B.A."/>
            <person name="Ashton N.W."/>
            <person name="Axtell M.J."/>
            <person name="Barker E."/>
            <person name="Barker M.S."/>
            <person name="Bennetzen J.L."/>
            <person name="Bonawitz N.D."/>
            <person name="Chapple C."/>
            <person name="Cheng C."/>
            <person name="Correa L.G."/>
            <person name="Dacre M."/>
            <person name="DeBarry J."/>
            <person name="Dreyer I."/>
            <person name="Elias M."/>
            <person name="Engstrom E.M."/>
            <person name="Estelle M."/>
            <person name="Feng L."/>
            <person name="Finet C."/>
            <person name="Floyd S.K."/>
            <person name="Frommer W.B."/>
            <person name="Fujita T."/>
            <person name="Gramzow L."/>
            <person name="Gutensohn M."/>
            <person name="Harholt J."/>
            <person name="Hattori M."/>
            <person name="Heyl A."/>
            <person name="Hirai T."/>
            <person name="Hiwatashi Y."/>
            <person name="Ishikawa M."/>
            <person name="Iwata M."/>
            <person name="Karol K.G."/>
            <person name="Koehler B."/>
            <person name="Kolukisaoglu U."/>
            <person name="Kubo M."/>
            <person name="Kurata T."/>
            <person name="Lalonde S."/>
            <person name="Li K."/>
            <person name="Li Y."/>
            <person name="Litt A."/>
            <person name="Lyons E."/>
            <person name="Manning G."/>
            <person name="Maruyama T."/>
            <person name="Michael T.P."/>
            <person name="Mikami K."/>
            <person name="Miyazaki S."/>
            <person name="Morinaga S."/>
            <person name="Murata T."/>
            <person name="Mueller-Roeber B."/>
            <person name="Nelson D.R."/>
            <person name="Obara M."/>
            <person name="Oguri Y."/>
            <person name="Olmstead R.G."/>
            <person name="Onodera N."/>
            <person name="Petersen B.L."/>
            <person name="Pils B."/>
            <person name="Prigge M."/>
            <person name="Rensing S.A."/>
            <person name="Riano-Pachon D.M."/>
            <person name="Roberts A.W."/>
            <person name="Sato Y."/>
            <person name="Scheller H.V."/>
            <person name="Schulz B."/>
            <person name="Schulz C."/>
            <person name="Shakirov E.V."/>
            <person name="Shibagaki N."/>
            <person name="Shinohara N."/>
            <person name="Shippen D.E."/>
            <person name="Soerensen I."/>
            <person name="Sotooka R."/>
            <person name="Sugimoto N."/>
            <person name="Sugita M."/>
            <person name="Sumikawa N."/>
            <person name="Tanurdzic M."/>
            <person name="Theissen G."/>
            <person name="Ulvskov P."/>
            <person name="Wakazuki S."/>
            <person name="Weng J.K."/>
            <person name="Willats W.W."/>
            <person name="Wipf D."/>
            <person name="Wolf P.G."/>
            <person name="Yang L."/>
            <person name="Zimmer A.D."/>
            <person name="Zhu Q."/>
            <person name="Mitros T."/>
            <person name="Hellsten U."/>
            <person name="Loque D."/>
            <person name="Otillar R."/>
            <person name="Salamov A."/>
            <person name="Schmutz J."/>
            <person name="Shapiro H."/>
            <person name="Lindquist E."/>
            <person name="Lucas S."/>
            <person name="Rokhsar D."/>
            <person name="Grigoriev I.V."/>
        </authorList>
    </citation>
    <scope>NUCLEOTIDE SEQUENCE [LARGE SCALE GENOMIC DNA]</scope>
</reference>
<comment type="cofactor">
    <cofactor evidence="1">
        <name>Mg(2+)</name>
        <dbReference type="ChEBI" id="CHEBI:18420"/>
    </cofactor>
</comment>
<proteinExistence type="inferred from homology"/>
<dbReference type="Gene3D" id="3.90.79.10">
    <property type="entry name" value="Nucleoside Triphosphate Pyrophosphohydrolase"/>
    <property type="match status" value="1"/>
</dbReference>
<dbReference type="Pfam" id="PF00293">
    <property type="entry name" value="NUDIX"/>
    <property type="match status" value="1"/>
</dbReference>
<gene>
    <name evidence="7" type="ORF">SELMODRAFT_415802</name>
</gene>
<keyword evidence="3" id="KW-0479">Metal-binding</keyword>
<dbReference type="PROSITE" id="PS00893">
    <property type="entry name" value="NUDIX_BOX"/>
    <property type="match status" value="1"/>
</dbReference>
<dbReference type="EMBL" id="GL377593">
    <property type="protein sequence ID" value="EFJ23401.1"/>
    <property type="molecule type" value="Genomic_DNA"/>
</dbReference>
<dbReference type="InterPro" id="IPR000086">
    <property type="entry name" value="NUDIX_hydrolase_dom"/>
</dbReference>
<evidence type="ECO:0000256" key="3">
    <source>
        <dbReference type="ARBA" id="ARBA00022723"/>
    </source>
</evidence>
<dbReference type="HOGENOM" id="CLU_037162_5_2_1"/>
<dbReference type="KEGG" id="smo:SELMODRAFT_415802"/>
<dbReference type="Gramene" id="EFJ23401">
    <property type="protein sequence ID" value="EFJ23401"/>
    <property type="gene ID" value="SELMODRAFT_415802"/>
</dbReference>
<evidence type="ECO:0000256" key="1">
    <source>
        <dbReference type="ARBA" id="ARBA00001946"/>
    </source>
</evidence>
<evidence type="ECO:0000313" key="8">
    <source>
        <dbReference type="Proteomes" id="UP000001514"/>
    </source>
</evidence>
<evidence type="ECO:0000313" key="7">
    <source>
        <dbReference type="EMBL" id="EFJ23401.1"/>
    </source>
</evidence>
<sequence length="165" mass="19015">MEGITDEPQRQRFEQGYRLVAGCIPYRLKKGGSTPHAVVDNVRILMISSLNGHGLVFPKGGWEFDETVEDAACREAAEEAGVRGQIKEELGHWIFASKRHDMVCTKGNCKAYMFALEVTQELETWPEQEARRRQWVNAWREEEEFRMNSNLALSRSLSVHNCHRH</sequence>
<keyword evidence="5" id="KW-0460">Magnesium</keyword>
<dbReference type="PROSITE" id="PS51462">
    <property type="entry name" value="NUDIX"/>
    <property type="match status" value="1"/>
</dbReference>
<dbReference type="GO" id="GO:0046872">
    <property type="term" value="F:metal ion binding"/>
    <property type="evidence" value="ECO:0007669"/>
    <property type="project" value="UniProtKB-KW"/>
</dbReference>
<evidence type="ECO:0000259" key="6">
    <source>
        <dbReference type="PROSITE" id="PS51462"/>
    </source>
</evidence>
<evidence type="ECO:0000256" key="2">
    <source>
        <dbReference type="ARBA" id="ARBA00005582"/>
    </source>
</evidence>
<keyword evidence="8" id="KW-1185">Reference proteome</keyword>
<dbReference type="OMA" id="SVHNCHR"/>
<keyword evidence="4" id="KW-0378">Hydrolase</keyword>
<dbReference type="GO" id="GO:0005634">
    <property type="term" value="C:nucleus"/>
    <property type="evidence" value="ECO:0000318"/>
    <property type="project" value="GO_Central"/>
</dbReference>
<dbReference type="Proteomes" id="UP000001514">
    <property type="component" value="Unassembled WGS sequence"/>
</dbReference>
<dbReference type="OrthoDB" id="2011998at2759"/>
<dbReference type="CDD" id="cd04666">
    <property type="entry name" value="NUDIX_DIPP2_like_Nudt4"/>
    <property type="match status" value="1"/>
</dbReference>
<name>D8RXA2_SELML</name>
<dbReference type="eggNOG" id="KOG2839">
    <property type="taxonomic scope" value="Eukaryota"/>
</dbReference>
<dbReference type="InParanoid" id="D8RXA2"/>
<dbReference type="AlphaFoldDB" id="D8RXA2"/>
<dbReference type="GO" id="GO:0016462">
    <property type="term" value="F:pyrophosphatase activity"/>
    <property type="evidence" value="ECO:0007669"/>
    <property type="project" value="InterPro"/>
</dbReference>
<dbReference type="InterPro" id="IPR015797">
    <property type="entry name" value="NUDIX_hydrolase-like_dom_sf"/>
</dbReference>
<comment type="similarity">
    <text evidence="2">Belongs to the Nudix hydrolase family.</text>
</comment>
<dbReference type="InterPro" id="IPR020084">
    <property type="entry name" value="NUDIX_hydrolase_CS"/>
</dbReference>
<evidence type="ECO:0000256" key="5">
    <source>
        <dbReference type="ARBA" id="ARBA00022842"/>
    </source>
</evidence>